<dbReference type="Pfam" id="PF02037">
    <property type="entry name" value="SAP"/>
    <property type="match status" value="2"/>
</dbReference>
<dbReference type="EMBL" id="JWZX01002461">
    <property type="protein sequence ID" value="KOO29111.1"/>
    <property type="molecule type" value="Genomic_DNA"/>
</dbReference>
<feature type="region of interest" description="Disordered" evidence="3">
    <location>
        <begin position="344"/>
        <end position="377"/>
    </location>
</feature>
<dbReference type="PANTHER" id="PTHR46551:SF1">
    <property type="entry name" value="SAP DOMAIN-CONTAINING RIBONUCLEOPROTEIN"/>
    <property type="match status" value="1"/>
</dbReference>
<feature type="compositionally biased region" description="Polar residues" evidence="3">
    <location>
        <begin position="31"/>
        <end position="45"/>
    </location>
</feature>
<comment type="similarity">
    <text evidence="2">Belongs to the SAP domain-containing ribonucleoprotein family.</text>
</comment>
<keyword evidence="1" id="KW-0597">Phosphoprotein</keyword>
<accession>A0A0M0JR90</accession>
<dbReference type="InterPro" id="IPR003034">
    <property type="entry name" value="SAP_dom"/>
</dbReference>
<dbReference type="PANTHER" id="PTHR46551">
    <property type="entry name" value="SAP DOMAIN-CONTAINING RIBONUCLEOPROTEIN"/>
    <property type="match status" value="1"/>
</dbReference>
<feature type="region of interest" description="Disordered" evidence="3">
    <location>
        <begin position="742"/>
        <end position="775"/>
    </location>
</feature>
<dbReference type="Pfam" id="PF05477">
    <property type="entry name" value="SURF2"/>
    <property type="match status" value="1"/>
</dbReference>
<feature type="compositionally biased region" description="Polar residues" evidence="3">
    <location>
        <begin position="347"/>
        <end position="365"/>
    </location>
</feature>
<feature type="region of interest" description="Disordered" evidence="3">
    <location>
        <begin position="454"/>
        <end position="478"/>
    </location>
</feature>
<evidence type="ECO:0000256" key="3">
    <source>
        <dbReference type="SAM" id="MobiDB-lite"/>
    </source>
</evidence>
<reference evidence="6" key="1">
    <citation type="journal article" date="2015" name="PLoS Genet.">
        <title>Genome Sequence and Transcriptome Analyses of Chrysochromulina tobin: Metabolic Tools for Enhanced Algal Fitness in the Prominent Order Prymnesiales (Haptophyceae).</title>
        <authorList>
            <person name="Hovde B.T."/>
            <person name="Deodato C.R."/>
            <person name="Hunsperger H.M."/>
            <person name="Ryken S.A."/>
            <person name="Yost W."/>
            <person name="Jha R.K."/>
            <person name="Patterson J."/>
            <person name="Monnat R.J. Jr."/>
            <person name="Barlow S.B."/>
            <person name="Starkenburg S.R."/>
            <person name="Cattolico R.A."/>
        </authorList>
    </citation>
    <scope>NUCLEOTIDE SEQUENCE</scope>
    <source>
        <strain evidence="6">CCMP291</strain>
    </source>
</reference>
<evidence type="ECO:0000256" key="1">
    <source>
        <dbReference type="ARBA" id="ARBA00022553"/>
    </source>
</evidence>
<dbReference type="Gene3D" id="1.10.720.30">
    <property type="entry name" value="SAP domain"/>
    <property type="match status" value="2"/>
</dbReference>
<dbReference type="SUPFAM" id="SSF68906">
    <property type="entry name" value="SAP domain"/>
    <property type="match status" value="2"/>
</dbReference>
<dbReference type="SMART" id="SM00513">
    <property type="entry name" value="SAP"/>
    <property type="match status" value="2"/>
</dbReference>
<organism evidence="5 6">
    <name type="scientific">Chrysochromulina tobinii</name>
    <dbReference type="NCBI Taxonomy" id="1460289"/>
    <lineage>
        <taxon>Eukaryota</taxon>
        <taxon>Haptista</taxon>
        <taxon>Haptophyta</taxon>
        <taxon>Prymnesiophyceae</taxon>
        <taxon>Prymnesiales</taxon>
        <taxon>Chrysochromulinaceae</taxon>
        <taxon>Chrysochromulina</taxon>
    </lineage>
</organism>
<feature type="domain" description="SAP" evidence="4">
    <location>
        <begin position="671"/>
        <end position="705"/>
    </location>
</feature>
<dbReference type="InterPro" id="IPR052240">
    <property type="entry name" value="SAP_domain_ribonucleoprotein"/>
</dbReference>
<name>A0A0M0JR90_9EUKA</name>
<dbReference type="GO" id="GO:0005634">
    <property type="term" value="C:nucleus"/>
    <property type="evidence" value="ECO:0007669"/>
    <property type="project" value="TreeGrafter"/>
</dbReference>
<dbReference type="Proteomes" id="UP000037460">
    <property type="component" value="Unassembled WGS sequence"/>
</dbReference>
<evidence type="ECO:0000313" key="5">
    <source>
        <dbReference type="EMBL" id="KOO29111.1"/>
    </source>
</evidence>
<dbReference type="InterPro" id="IPR008833">
    <property type="entry name" value="Surf2"/>
</dbReference>
<dbReference type="PROSITE" id="PS50800">
    <property type="entry name" value="SAP"/>
    <property type="match status" value="2"/>
</dbReference>
<dbReference type="AlphaFoldDB" id="A0A0M0JR90"/>
<keyword evidence="6" id="KW-1185">Reference proteome</keyword>
<proteinExistence type="inferred from homology"/>
<gene>
    <name evidence="5" type="ORF">Ctob_006174</name>
</gene>
<sequence>MSLASRAALGSLLGSSKRVNSTQSEDKIIGSKQTPNSKNNSAAWSSEFFQRSELSSWTSKSRANKNDAVAPEEPPPFFEAFGVTGVLENHVGHLPTEAEAFGEVGFLQSMRGHTPVGEHGRSNESEATDLAEFFKEHADCELLPGGRVRCATTNTELPLSFFWLRKHWEGHKYRRTAEKLAAHALAAQIAAEEAEAWTMVDVENVDAARMDRVYAAQCAMTAELEASAQGKAAEAERTAAWRAAWHEMPPDTPPSSLLAEPFSRVPAPSPLSEGGRLDRVFASACAATKAALIDGDAAEAQALPLLKVSQETTRQPEEPSVAGCDAPVMQLPAAPIAVLDEQLEAPLSTTKMTTRQTRCNGRSSQRPPPPPKDATDALDATRLARPGTAPPPCSPCKEVEPAALSLSAPAEPASAPLRRATGSSTRASAARLAQLTVPASPEGVRPLGCTAAEATSGPGELGEWNTPRDEVDPSPSAARAGAWAGMEGRESQRSWLQREFESCESEVTTILARGEHLLQGELPPAISDAISELPPAISDAISELPPAISDAISELPPAISDAISDGADAVTLASNAAPVDEKRAEELRKRYSRMRVEELRSELRTLGLTSDGTKPVLIGRLIEMVGAPPTQPATIEAEATEAVVAPEAVPETAPVAAPETAPLATLSVEAVKAMRVAELRVALEERDLSTEGLKPILASRLLLFEAARVLTLPVKSEAEEEDLARRSGRMALLAHELAAGNKVSAEQAPAMPPTASESLPPSRSGVPLRSTRSRR</sequence>
<protein>
    <recommendedName>
        <fullName evidence="4">SAP domain-containing protein</fullName>
    </recommendedName>
</protein>
<dbReference type="GO" id="GO:0016973">
    <property type="term" value="P:poly(A)+ mRNA export from nucleus"/>
    <property type="evidence" value="ECO:0007669"/>
    <property type="project" value="TreeGrafter"/>
</dbReference>
<comment type="caution">
    <text evidence="5">The sequence shown here is derived from an EMBL/GenBank/DDBJ whole genome shotgun (WGS) entry which is preliminary data.</text>
</comment>
<evidence type="ECO:0000259" key="4">
    <source>
        <dbReference type="PROSITE" id="PS50800"/>
    </source>
</evidence>
<feature type="region of interest" description="Disordered" evidence="3">
    <location>
        <begin position="14"/>
        <end position="45"/>
    </location>
</feature>
<evidence type="ECO:0000256" key="2">
    <source>
        <dbReference type="ARBA" id="ARBA00046328"/>
    </source>
</evidence>
<evidence type="ECO:0000313" key="6">
    <source>
        <dbReference type="Proteomes" id="UP000037460"/>
    </source>
</evidence>
<dbReference type="InterPro" id="IPR036361">
    <property type="entry name" value="SAP_dom_sf"/>
</dbReference>
<feature type="domain" description="SAP" evidence="4">
    <location>
        <begin position="591"/>
        <end position="625"/>
    </location>
</feature>